<keyword evidence="1" id="KW-0547">Nucleotide-binding</keyword>
<feature type="compositionally biased region" description="Acidic residues" evidence="3">
    <location>
        <begin position="520"/>
        <end position="532"/>
    </location>
</feature>
<dbReference type="Pfam" id="PF00012">
    <property type="entry name" value="HSP70"/>
    <property type="match status" value="1"/>
</dbReference>
<organism evidence="4 5">
    <name type="scientific">Meira miltonrushii</name>
    <dbReference type="NCBI Taxonomy" id="1280837"/>
    <lineage>
        <taxon>Eukaryota</taxon>
        <taxon>Fungi</taxon>
        <taxon>Dikarya</taxon>
        <taxon>Basidiomycota</taxon>
        <taxon>Ustilaginomycotina</taxon>
        <taxon>Exobasidiomycetes</taxon>
        <taxon>Exobasidiales</taxon>
        <taxon>Brachybasidiaceae</taxon>
        <taxon>Meira</taxon>
    </lineage>
</organism>
<dbReference type="Proteomes" id="UP000245771">
    <property type="component" value="Unassembled WGS sequence"/>
</dbReference>
<evidence type="ECO:0000256" key="3">
    <source>
        <dbReference type="SAM" id="MobiDB-lite"/>
    </source>
</evidence>
<dbReference type="Gene3D" id="3.90.640.10">
    <property type="entry name" value="Actin, Chain A, domain 4"/>
    <property type="match status" value="1"/>
</dbReference>
<dbReference type="RefSeq" id="XP_025352317.1">
    <property type="nucleotide sequence ID" value="XM_025499527.1"/>
</dbReference>
<dbReference type="PANTHER" id="PTHR45639">
    <property type="entry name" value="HSC70CB, ISOFORM G-RELATED"/>
    <property type="match status" value="1"/>
</dbReference>
<dbReference type="AlphaFoldDB" id="A0A316V965"/>
<dbReference type="GO" id="GO:0140662">
    <property type="term" value="F:ATP-dependent protein folding chaperone"/>
    <property type="evidence" value="ECO:0007669"/>
    <property type="project" value="InterPro"/>
</dbReference>
<name>A0A316V965_9BASI</name>
<keyword evidence="5" id="KW-1185">Reference proteome</keyword>
<sequence>MTESAGAVIGINLGQSYGSIACINQHGRADVIANEDGERQLATRIAFDGDQVYLGNQATPQLVRNSANVIDKFINLLGRSYSELSDADKQRNSSPVVDVNGVPSFRVQIDGKETVLSAHDVAVRYIRSLFLTAKDFLSGVPIAGAVLSVPLNYSPKQQEALKAAATEAGLIVLQLIPAPAAALTSYKLTSPQGSQLPSHPDGEEGQAYLPGSELDRTVLVVDVGGTSTAVTLVHARSGLYTLLATEINPSVGGITIDDALATYLSKEFTKKTKVPIEASNHRAWAKLRNAVEQTKRTLSASNSAQISIESLADGVDFSNPVNRLRIDICARKVWDEVQSLCTKALQKAGLQSAHVDEVILVGGTSRLQGLKDNLEAYFPERTHLTDSIDADQAIARGCAVHAQAIATTEESAPEHRHLTSLPLAHPSEIKELQVRSIAKPIGLVVNDPSTSGSSLSNGNAEEVNRRVIDGKLFVPLIPTGTPLPARRAFTLSVQGSSALINLYEGEESVRVDKVERPKDEDEEEDDEDLDEEDKYIEVRTVVTKPSKELAKVVVPKEAIQKNSVRVEIRVSTEGKGSILLGEAKTLALQF</sequence>
<keyword evidence="2" id="KW-0067">ATP-binding</keyword>
<feature type="region of interest" description="Disordered" evidence="3">
    <location>
        <begin position="511"/>
        <end position="532"/>
    </location>
</feature>
<dbReference type="Gene3D" id="3.30.420.40">
    <property type="match status" value="2"/>
</dbReference>
<dbReference type="FunCoup" id="A0A316V965">
    <property type="interactions" value="16"/>
</dbReference>
<dbReference type="GO" id="GO:0005829">
    <property type="term" value="C:cytosol"/>
    <property type="evidence" value="ECO:0007669"/>
    <property type="project" value="TreeGrafter"/>
</dbReference>
<dbReference type="GeneID" id="37021308"/>
<dbReference type="Gene3D" id="3.30.30.30">
    <property type="match status" value="1"/>
</dbReference>
<accession>A0A316V965</accession>
<dbReference type="PRINTS" id="PR00301">
    <property type="entry name" value="HEATSHOCK70"/>
</dbReference>
<dbReference type="PANTHER" id="PTHR45639:SF32">
    <property type="entry name" value="HEAT SHOCK PROTEIN PDR13"/>
    <property type="match status" value="1"/>
</dbReference>
<dbReference type="EMBL" id="KZ819606">
    <property type="protein sequence ID" value="PWN32015.1"/>
    <property type="molecule type" value="Genomic_DNA"/>
</dbReference>
<dbReference type="GO" id="GO:0005634">
    <property type="term" value="C:nucleus"/>
    <property type="evidence" value="ECO:0007669"/>
    <property type="project" value="TreeGrafter"/>
</dbReference>
<dbReference type="OrthoDB" id="29851at2759"/>
<proteinExistence type="predicted"/>
<dbReference type="InterPro" id="IPR043129">
    <property type="entry name" value="ATPase_NBD"/>
</dbReference>
<dbReference type="GO" id="GO:0005524">
    <property type="term" value="F:ATP binding"/>
    <property type="evidence" value="ECO:0007669"/>
    <property type="project" value="UniProtKB-KW"/>
</dbReference>
<evidence type="ECO:0000256" key="2">
    <source>
        <dbReference type="ARBA" id="ARBA00022840"/>
    </source>
</evidence>
<protein>
    <submittedName>
        <fullName evidence="4">Actin-like ATPase domain-containing protein</fullName>
    </submittedName>
</protein>
<dbReference type="STRING" id="1280837.A0A316V965"/>
<evidence type="ECO:0000313" key="4">
    <source>
        <dbReference type="EMBL" id="PWN32015.1"/>
    </source>
</evidence>
<dbReference type="SUPFAM" id="SSF53067">
    <property type="entry name" value="Actin-like ATPase domain"/>
    <property type="match status" value="2"/>
</dbReference>
<evidence type="ECO:0000313" key="5">
    <source>
        <dbReference type="Proteomes" id="UP000245771"/>
    </source>
</evidence>
<dbReference type="InParanoid" id="A0A316V965"/>
<dbReference type="InterPro" id="IPR013126">
    <property type="entry name" value="Hsp_70_fam"/>
</dbReference>
<reference evidence="4 5" key="1">
    <citation type="journal article" date="2018" name="Mol. Biol. Evol.">
        <title>Broad Genomic Sampling Reveals a Smut Pathogenic Ancestry of the Fungal Clade Ustilaginomycotina.</title>
        <authorList>
            <person name="Kijpornyongpan T."/>
            <person name="Mondo S.J."/>
            <person name="Barry K."/>
            <person name="Sandor L."/>
            <person name="Lee J."/>
            <person name="Lipzen A."/>
            <person name="Pangilinan J."/>
            <person name="LaButti K."/>
            <person name="Hainaut M."/>
            <person name="Henrissat B."/>
            <person name="Grigoriev I.V."/>
            <person name="Spatafora J.W."/>
            <person name="Aime M.C."/>
        </authorList>
    </citation>
    <scope>NUCLEOTIDE SEQUENCE [LARGE SCALE GENOMIC DNA]</scope>
    <source>
        <strain evidence="4 5">MCA 3882</strain>
    </source>
</reference>
<dbReference type="FunFam" id="3.90.640.10:FF:000021">
    <property type="entry name" value="Heat shock protein 14"/>
    <property type="match status" value="1"/>
</dbReference>
<gene>
    <name evidence="4" type="ORF">FA14DRAFT_162305</name>
</gene>
<evidence type="ECO:0000256" key="1">
    <source>
        <dbReference type="ARBA" id="ARBA00022741"/>
    </source>
</evidence>